<dbReference type="EMBL" id="CP001344">
    <property type="protein sequence ID" value="ACL44021.1"/>
    <property type="molecule type" value="Genomic_DNA"/>
</dbReference>
<evidence type="ECO:0000256" key="1">
    <source>
        <dbReference type="SAM" id="MobiDB-lite"/>
    </source>
</evidence>
<accession>B8HQN1</accession>
<evidence type="ECO:0000313" key="2">
    <source>
        <dbReference type="EMBL" id="ACL44021.1"/>
    </source>
</evidence>
<reference evidence="2" key="1">
    <citation type="submission" date="2009-01" db="EMBL/GenBank/DDBJ databases">
        <title>Complete sequence of chromosome Cyanothece sp. PCC 7425.</title>
        <authorList>
            <consortium name="US DOE Joint Genome Institute"/>
            <person name="Lucas S."/>
            <person name="Copeland A."/>
            <person name="Lapidus A."/>
            <person name="Glavina del Rio T."/>
            <person name="Dalin E."/>
            <person name="Tice H."/>
            <person name="Bruce D."/>
            <person name="Goodwin L."/>
            <person name="Pitluck S."/>
            <person name="Sims D."/>
            <person name="Meineke L."/>
            <person name="Brettin T."/>
            <person name="Detter J.C."/>
            <person name="Han C."/>
            <person name="Larimer F."/>
            <person name="Land M."/>
            <person name="Hauser L."/>
            <person name="Kyrpides N."/>
            <person name="Ovchinnikova G."/>
            <person name="Liberton M."/>
            <person name="Stoeckel J."/>
            <person name="Banerjee A."/>
            <person name="Singh A."/>
            <person name="Page L."/>
            <person name="Sato H."/>
            <person name="Zhao L."/>
            <person name="Sherman L."/>
            <person name="Pakrasi H."/>
            <person name="Richardson P."/>
        </authorList>
    </citation>
    <scope>NUCLEOTIDE SEQUENCE</scope>
    <source>
        <strain evidence="2">PCC 7425</strain>
    </source>
</reference>
<feature type="region of interest" description="Disordered" evidence="1">
    <location>
        <begin position="1"/>
        <end position="73"/>
    </location>
</feature>
<name>B8HQN1_CYAP4</name>
<dbReference type="STRING" id="395961.Cyan7425_1652"/>
<dbReference type="AlphaFoldDB" id="B8HQN1"/>
<dbReference type="KEGG" id="cyn:Cyan7425_1652"/>
<dbReference type="HOGENOM" id="CLU_2698470_0_0_3"/>
<gene>
    <name evidence="2" type="ordered locus">Cyan7425_1652</name>
</gene>
<sequence>MTPEVSPPEPPPPEDDPTNPNLDGETLARIQQPRATDQIQRERNPEEWLTDRQIAPDIVSNPDNLRSDLLKEE</sequence>
<feature type="compositionally biased region" description="Basic and acidic residues" evidence="1">
    <location>
        <begin position="39"/>
        <end position="50"/>
    </location>
</feature>
<proteinExistence type="predicted"/>
<organism evidence="2">
    <name type="scientific">Cyanothece sp. (strain PCC 7425 / ATCC 29141)</name>
    <dbReference type="NCBI Taxonomy" id="395961"/>
    <lineage>
        <taxon>Bacteria</taxon>
        <taxon>Bacillati</taxon>
        <taxon>Cyanobacteriota</taxon>
        <taxon>Cyanophyceae</taxon>
        <taxon>Gomontiellales</taxon>
        <taxon>Cyanothecaceae</taxon>
        <taxon>Cyanothece</taxon>
    </lineage>
</organism>
<feature type="compositionally biased region" description="Pro residues" evidence="1">
    <location>
        <begin position="1"/>
        <end position="11"/>
    </location>
</feature>
<protein>
    <submittedName>
        <fullName evidence="2">Uncharacterized protein</fullName>
    </submittedName>
</protein>